<dbReference type="EMBL" id="JAJNDB010000009">
    <property type="protein sequence ID" value="MCD2197841.1"/>
    <property type="molecule type" value="Genomic_DNA"/>
</dbReference>
<feature type="signal peptide" evidence="6">
    <location>
        <begin position="1"/>
        <end position="39"/>
    </location>
</feature>
<keyword evidence="1" id="KW-0001">2Fe-2S</keyword>
<dbReference type="Gene3D" id="2.102.10.10">
    <property type="entry name" value="Rieske [2Fe-2S] iron-sulphur domain"/>
    <property type="match status" value="1"/>
</dbReference>
<evidence type="ECO:0000313" key="9">
    <source>
        <dbReference type="Proteomes" id="UP001199469"/>
    </source>
</evidence>
<keyword evidence="2" id="KW-0479">Metal-binding</keyword>
<dbReference type="PROSITE" id="PS51296">
    <property type="entry name" value="RIESKE"/>
    <property type="match status" value="1"/>
</dbReference>
<accession>A0ABS8PHV1</accession>
<dbReference type="InterPro" id="IPR017941">
    <property type="entry name" value="Rieske_2Fe-2S"/>
</dbReference>
<keyword evidence="4" id="KW-0411">Iron-sulfur</keyword>
<evidence type="ECO:0000256" key="3">
    <source>
        <dbReference type="ARBA" id="ARBA00023004"/>
    </source>
</evidence>
<sequence>MTSETTENGAAPADATTGLTRRRALCGLLVVLAAPGALAACSSAGSPPEAPPGGTPVSQIPVGSGTVVQGPNGPVLLEQPTAGVIKAYDATCPHQGVTVDPPVDGTITCPGHGSQFDATTGALKKGPAATGLTPISTRVVNGAVQFA</sequence>
<comment type="caution">
    <text evidence="8">The sequence shown here is derived from an EMBL/GenBank/DDBJ whole genome shotgun (WGS) entry which is preliminary data.</text>
</comment>
<dbReference type="Proteomes" id="UP001199469">
    <property type="component" value="Unassembled WGS sequence"/>
</dbReference>
<proteinExistence type="predicted"/>
<dbReference type="CDD" id="cd03467">
    <property type="entry name" value="Rieske"/>
    <property type="match status" value="1"/>
</dbReference>
<keyword evidence="6" id="KW-0732">Signal</keyword>
<evidence type="ECO:0000259" key="7">
    <source>
        <dbReference type="PROSITE" id="PS51296"/>
    </source>
</evidence>
<protein>
    <submittedName>
        <fullName evidence="8">Rieske (2Fe-2S) protein</fullName>
    </submittedName>
</protein>
<reference evidence="8 9" key="1">
    <citation type="submission" date="2021-11" db="EMBL/GenBank/DDBJ databases">
        <title>Draft genome sequence of Actinomycetospora sp. SF1 isolated from the rhizosphere soil.</title>
        <authorList>
            <person name="Duangmal K."/>
            <person name="Chantavorakit T."/>
        </authorList>
    </citation>
    <scope>NUCLEOTIDE SEQUENCE [LARGE SCALE GENOMIC DNA]</scope>
    <source>
        <strain evidence="8 9">TBRC 5722</strain>
    </source>
</reference>
<evidence type="ECO:0000256" key="4">
    <source>
        <dbReference type="ARBA" id="ARBA00023014"/>
    </source>
</evidence>
<dbReference type="InterPro" id="IPR036922">
    <property type="entry name" value="Rieske_2Fe-2S_sf"/>
</dbReference>
<organism evidence="8 9">
    <name type="scientific">Actinomycetospora endophytica</name>
    <dbReference type="NCBI Taxonomy" id="2291215"/>
    <lineage>
        <taxon>Bacteria</taxon>
        <taxon>Bacillati</taxon>
        <taxon>Actinomycetota</taxon>
        <taxon>Actinomycetes</taxon>
        <taxon>Pseudonocardiales</taxon>
        <taxon>Pseudonocardiaceae</taxon>
        <taxon>Actinomycetospora</taxon>
    </lineage>
</organism>
<feature type="chain" id="PRO_5046701536" evidence="6">
    <location>
        <begin position="40"/>
        <end position="147"/>
    </location>
</feature>
<gene>
    <name evidence="8" type="ORF">LQ327_31165</name>
</gene>
<dbReference type="RefSeq" id="WP_230740195.1">
    <property type="nucleotide sequence ID" value="NZ_JAJNDB010000009.1"/>
</dbReference>
<evidence type="ECO:0000256" key="2">
    <source>
        <dbReference type="ARBA" id="ARBA00022723"/>
    </source>
</evidence>
<keyword evidence="3" id="KW-0408">Iron</keyword>
<dbReference type="SUPFAM" id="SSF50022">
    <property type="entry name" value="ISP domain"/>
    <property type="match status" value="1"/>
</dbReference>
<evidence type="ECO:0000313" key="8">
    <source>
        <dbReference type="EMBL" id="MCD2197841.1"/>
    </source>
</evidence>
<name>A0ABS8PHV1_9PSEU</name>
<feature type="region of interest" description="Disordered" evidence="5">
    <location>
        <begin position="42"/>
        <end position="66"/>
    </location>
</feature>
<evidence type="ECO:0000256" key="5">
    <source>
        <dbReference type="SAM" id="MobiDB-lite"/>
    </source>
</evidence>
<evidence type="ECO:0000256" key="1">
    <source>
        <dbReference type="ARBA" id="ARBA00022714"/>
    </source>
</evidence>
<evidence type="ECO:0000256" key="6">
    <source>
        <dbReference type="SAM" id="SignalP"/>
    </source>
</evidence>
<dbReference type="Pfam" id="PF00355">
    <property type="entry name" value="Rieske"/>
    <property type="match status" value="1"/>
</dbReference>
<keyword evidence="9" id="KW-1185">Reference proteome</keyword>
<feature type="domain" description="Rieske" evidence="7">
    <location>
        <begin position="52"/>
        <end position="146"/>
    </location>
</feature>